<feature type="region of interest" description="Disordered" evidence="2">
    <location>
        <begin position="458"/>
        <end position="496"/>
    </location>
</feature>
<feature type="region of interest" description="Disordered" evidence="2">
    <location>
        <begin position="887"/>
        <end position="918"/>
    </location>
</feature>
<dbReference type="OrthoDB" id="2669741at2759"/>
<accession>J0WXT2</accession>
<feature type="compositionally biased region" description="Low complexity" evidence="2">
    <location>
        <begin position="486"/>
        <end position="496"/>
    </location>
</feature>
<keyword evidence="4" id="KW-1185">Reference proteome</keyword>
<evidence type="ECO:0000256" key="1">
    <source>
        <dbReference type="ARBA" id="ARBA00022581"/>
    </source>
</evidence>
<reference evidence="4" key="1">
    <citation type="journal article" date="2012" name="Science">
        <title>The Paleozoic origin of enzymatic lignin decomposition reconstructed from 31 fungal genomes.</title>
        <authorList>
            <person name="Floudas D."/>
            <person name="Binder M."/>
            <person name="Riley R."/>
            <person name="Barry K."/>
            <person name="Blanchette R.A."/>
            <person name="Henrissat B."/>
            <person name="Martinez A.T."/>
            <person name="Otillar R."/>
            <person name="Spatafora J.W."/>
            <person name="Yadav J.S."/>
            <person name="Aerts A."/>
            <person name="Benoit I."/>
            <person name="Boyd A."/>
            <person name="Carlson A."/>
            <person name="Copeland A."/>
            <person name="Coutinho P.M."/>
            <person name="de Vries R.P."/>
            <person name="Ferreira P."/>
            <person name="Findley K."/>
            <person name="Foster B."/>
            <person name="Gaskell J."/>
            <person name="Glotzer D."/>
            <person name="Gorecki P."/>
            <person name="Heitman J."/>
            <person name="Hesse C."/>
            <person name="Hori C."/>
            <person name="Igarashi K."/>
            <person name="Jurgens J.A."/>
            <person name="Kallen N."/>
            <person name="Kersten P."/>
            <person name="Kohler A."/>
            <person name="Kuees U."/>
            <person name="Kumar T.K.A."/>
            <person name="Kuo A."/>
            <person name="LaButti K."/>
            <person name="Larrondo L.F."/>
            <person name="Lindquist E."/>
            <person name="Ling A."/>
            <person name="Lombard V."/>
            <person name="Lucas S."/>
            <person name="Lundell T."/>
            <person name="Martin R."/>
            <person name="McLaughlin D.J."/>
            <person name="Morgenstern I."/>
            <person name="Morin E."/>
            <person name="Murat C."/>
            <person name="Nagy L.G."/>
            <person name="Nolan M."/>
            <person name="Ohm R.A."/>
            <person name="Patyshakuliyeva A."/>
            <person name="Rokas A."/>
            <person name="Ruiz-Duenas F.J."/>
            <person name="Sabat G."/>
            <person name="Salamov A."/>
            <person name="Samejima M."/>
            <person name="Schmutz J."/>
            <person name="Slot J.C."/>
            <person name="St John F."/>
            <person name="Stenlid J."/>
            <person name="Sun H."/>
            <person name="Sun S."/>
            <person name="Syed K."/>
            <person name="Tsang A."/>
            <person name="Wiebenga A."/>
            <person name="Young D."/>
            <person name="Pisabarro A."/>
            <person name="Eastwood D.C."/>
            <person name="Martin F."/>
            <person name="Cullen D."/>
            <person name="Grigoriev I.V."/>
            <person name="Hibbett D.S."/>
        </authorList>
    </citation>
    <scope>NUCLEOTIDE SEQUENCE [LARGE SCALE GENOMIC DNA]</scope>
    <source>
        <strain evidence="4">TFB10046</strain>
    </source>
</reference>
<protein>
    <recommendedName>
        <fullName evidence="5">HECT domain-containing protein</fullName>
    </recommendedName>
</protein>
<feature type="region of interest" description="Disordered" evidence="2">
    <location>
        <begin position="95"/>
        <end position="116"/>
    </location>
</feature>
<dbReference type="Proteomes" id="UP000006514">
    <property type="component" value="Unassembled WGS sequence"/>
</dbReference>
<sequence length="1476" mass="158629">AFSARAQYPPEAPAENTQSFEGAAGLQYLVPAQNTAPQYAYTVDHWPGGPAPTQSFSAEVQYPPDAPAENTLPFDGGLQYADTLEQNMVPQYAYANDDWSPLPAPAQSRDGSAGLQDPADALVEQQYAQGDINGSLMPAPAETFSARVPPEAPAENTQSVDGSAGLQYLDVPAQNTAPQYAYTDDNWLEAPATARWFGAGVRYPPEAPAQNTQSFDGGAGPQYPAPLAQNMAQQHDGDIHALPPPAPAQSFGAGVRYPPEAPAENTQSFGGGAGSLYPRELPTQHMTLGHRPMRSPGCSSAFLQGGAQDVDQVRNGTRTTVNRLMAQRAAPGSRAASADYLDFRAQRVEALVSRLRESLLSSGDPRMDRNFWILLEGDAARNATSQNIFNYITSETLCLSCHHTYDIHSSEPAFLCVATREDPDACSCKRFALKTVEEFLFNCVCSCGHSYSFHQGPPSSSSHSLSTSASTSAVSPLPPPPPQPQQQPQQHQQHSTTTLFAPPLFAPAPASASALRPASSHSGPSSATSNIVPFPVALPSSDTVSRTANQQRVASYERQAQARAANANGGAIPPLGTVGSRVPPAPAATHVRPRDSAAPYPDPSTSSLAPVDIRPAKRNAKVKKPPKPQAVKVKEAHGHLLIFPFDVCQNHSAPAPYPSAATLGLSPSFTKLLVSPPAYSHLVDLMVKCGLAIPYSFSGPELDPPNFYRNVHALIRSHLASLNFTMYFSGPAPHPNIALWRTLIPHKVGSPAKPTYRLNGALPDVLFSPLDVPVASAGLIHHCLGIRQFEFFTSESSNPTPPTPGRCAAICGAIAQAAQATNITDATCTPQSSTSVPSTSASTSSRSVVPFVPPATLLSSPPRDAASLIHQLSGIVRQPQVPPVDLHRDIQRTPSRPAPAATGSPSRPISVISRDSTPDAPSRIARFLRSPPDSASPDIVVSLPVVDWESPTRKFLAALQKRALALPSTAANRAYLQYYPTTADTPHSLGTVMSSIFHMLLNSTLDADDIAERLEEQFTQDVVRSDQLSLRRLFGCDTNIFKLGKGLGPGPERTAIAETLDALTPPALWHTQGDYRVPRLPAWSTPSKTDLDAFRACGLACVWALIRIGQIPLLHPLFLFLLLVSTYLGLPVNHPTVLSLLSDIHLVAALAPESKGPLSLYPPHHSDRLPPENSGPDAAALWDRLRSLEFDPSSPRTEAVHEQIRQALFSVALLGIPLARSAVPQEWLAFLEGFNFNVSFRSGPKLVDIFISSATRSAGTDEPPLVIHQLKHILRGLSCPSATRPDILDRLHVELPDDVSDADTEVAFDVLSLITNYLSGDAHPRPLLHLFPLDPDRRSPTLRPMLFAACVTGSPYLSPAPQHASQKHDTRFEARPVIFIPPTYLSCPTLQLSFTFSPTHLAADFTGVPPMRFTTCLRSVVIYVNPAFRALVLRSQQQINAHAHAHPDALPCDTDFDVYLHSQLVSESSASAFDVL</sequence>
<dbReference type="KEGG" id="adl:AURDEDRAFT_166391"/>
<evidence type="ECO:0000313" key="4">
    <source>
        <dbReference type="Proteomes" id="UP000006514"/>
    </source>
</evidence>
<evidence type="ECO:0000256" key="2">
    <source>
        <dbReference type="SAM" id="MobiDB-lite"/>
    </source>
</evidence>
<feature type="compositionally biased region" description="Low complexity" evidence="2">
    <location>
        <begin position="458"/>
        <end position="475"/>
    </location>
</feature>
<gene>
    <name evidence="3" type="ORF">AURDEDRAFT_166391</name>
</gene>
<feature type="region of interest" description="Disordered" evidence="2">
    <location>
        <begin position="827"/>
        <end position="847"/>
    </location>
</feature>
<feature type="region of interest" description="Disordered" evidence="2">
    <location>
        <begin position="509"/>
        <end position="528"/>
    </location>
</feature>
<feature type="region of interest" description="Disordered" evidence="2">
    <location>
        <begin position="567"/>
        <end position="628"/>
    </location>
</feature>
<dbReference type="InParanoid" id="J0WXT2"/>
<feature type="non-terminal residue" evidence="3">
    <location>
        <position position="1"/>
    </location>
</feature>
<dbReference type="PANTHER" id="PTHR13037:SF24">
    <property type="entry name" value="POLYCOMB PROTEIN PCL-RELATED"/>
    <property type="match status" value="1"/>
</dbReference>
<evidence type="ECO:0008006" key="5">
    <source>
        <dbReference type="Google" id="ProtNLM"/>
    </source>
</evidence>
<name>J0WXT2_AURST</name>
<proteinExistence type="predicted"/>
<evidence type="ECO:0000313" key="3">
    <source>
        <dbReference type="EMBL" id="EJD44605.1"/>
    </source>
</evidence>
<dbReference type="EMBL" id="JH687770">
    <property type="protein sequence ID" value="EJD44605.1"/>
    <property type="molecule type" value="Genomic_DNA"/>
</dbReference>
<keyword evidence="1" id="KW-0945">Host-virus interaction</keyword>
<feature type="region of interest" description="Disordered" evidence="2">
    <location>
        <begin position="237"/>
        <end position="274"/>
    </location>
</feature>
<organism evidence="3 4">
    <name type="scientific">Auricularia subglabra (strain TFB-10046 / SS5)</name>
    <name type="common">White-rot fungus</name>
    <name type="synonym">Auricularia delicata (strain TFB10046)</name>
    <dbReference type="NCBI Taxonomy" id="717982"/>
    <lineage>
        <taxon>Eukaryota</taxon>
        <taxon>Fungi</taxon>
        <taxon>Dikarya</taxon>
        <taxon>Basidiomycota</taxon>
        <taxon>Agaricomycotina</taxon>
        <taxon>Agaricomycetes</taxon>
        <taxon>Auriculariales</taxon>
        <taxon>Auriculariaceae</taxon>
        <taxon>Auricularia</taxon>
    </lineage>
</organism>
<dbReference type="PANTHER" id="PTHR13037">
    <property type="entry name" value="FORMIN"/>
    <property type="match status" value="1"/>
</dbReference>
<feature type="compositionally biased region" description="Pro residues" evidence="2">
    <location>
        <begin position="476"/>
        <end position="485"/>
    </location>
</feature>
<feature type="compositionally biased region" description="Basic residues" evidence="2">
    <location>
        <begin position="616"/>
        <end position="626"/>
    </location>
</feature>